<dbReference type="AlphaFoldDB" id="A0A4P9VFA6"/>
<evidence type="ECO:0000313" key="3">
    <source>
        <dbReference type="Proteomes" id="UP000257039"/>
    </source>
</evidence>
<accession>A0A4P9VFA6</accession>
<dbReference type="RefSeq" id="WP_094789608.1">
    <property type="nucleotide sequence ID" value="NZ_NDXW01000003.1"/>
</dbReference>
<keyword evidence="1" id="KW-0732">Signal</keyword>
<reference evidence="2 3" key="1">
    <citation type="submission" date="2017-04" db="EMBL/GenBank/DDBJ databases">
        <title>Draft genome sequence of Zooshikella ganghwensis VG4 isolated from Red Sea sediments.</title>
        <authorList>
            <person name="Rehman Z."/>
            <person name="Alam I."/>
            <person name="Kamau A."/>
            <person name="Bajic V."/>
            <person name="Leiknes T."/>
        </authorList>
    </citation>
    <scope>NUCLEOTIDE SEQUENCE [LARGE SCALE GENOMIC DNA]</scope>
    <source>
        <strain evidence="2 3">VG4</strain>
    </source>
</reference>
<dbReference type="PANTHER" id="PTHR37467:SF1">
    <property type="entry name" value="EXPORTED CALCIUM-BINDING GLYCOPROTEIN"/>
    <property type="match status" value="1"/>
</dbReference>
<dbReference type="EMBL" id="NDXW01000003">
    <property type="protein sequence ID" value="RDH41775.1"/>
    <property type="molecule type" value="Genomic_DNA"/>
</dbReference>
<dbReference type="PANTHER" id="PTHR37467">
    <property type="entry name" value="EXPORTED CALCIUM-BINDING GLYCOPROTEIN-RELATED"/>
    <property type="match status" value="1"/>
</dbReference>
<dbReference type="SUPFAM" id="SSF48239">
    <property type="entry name" value="Terpenoid cyclases/Protein prenyltransferases"/>
    <property type="match status" value="1"/>
</dbReference>
<evidence type="ECO:0000256" key="1">
    <source>
        <dbReference type="SAM" id="SignalP"/>
    </source>
</evidence>
<dbReference type="Gene3D" id="1.50.10.20">
    <property type="match status" value="2"/>
</dbReference>
<organism evidence="2 3">
    <name type="scientific">Zooshikella ganghwensis</name>
    <dbReference type="NCBI Taxonomy" id="202772"/>
    <lineage>
        <taxon>Bacteria</taxon>
        <taxon>Pseudomonadati</taxon>
        <taxon>Pseudomonadota</taxon>
        <taxon>Gammaproteobacteria</taxon>
        <taxon>Oceanospirillales</taxon>
        <taxon>Zooshikellaceae</taxon>
        <taxon>Zooshikella</taxon>
    </lineage>
</organism>
<dbReference type="CDD" id="cd00688">
    <property type="entry name" value="ISOPREN_C2_like"/>
    <property type="match status" value="1"/>
</dbReference>
<dbReference type="InterPro" id="IPR008930">
    <property type="entry name" value="Terpenoid_cyclase/PrenylTrfase"/>
</dbReference>
<comment type="caution">
    <text evidence="2">The sequence shown here is derived from an EMBL/GenBank/DDBJ whole genome shotgun (WGS) entry which is preliminary data.</text>
</comment>
<dbReference type="InterPro" id="IPR053180">
    <property type="entry name" value="Ca-binding_acidic-repeat"/>
</dbReference>
<gene>
    <name evidence="2" type="ORF">B9G39_26465</name>
</gene>
<keyword evidence="3" id="KW-1185">Reference proteome</keyword>
<name>A0A4P9VFA6_9GAMM</name>
<sequence length="545" mass="58944">MKRFTWIAYLAGALAFSSQASEENTPLAQATAKGVAYLLTQQHADGSWGTTAKNKIKYTAANIEALKHLNITPLSFHRAVAWLANSVPQDNEDAARQYVSLASSGMTHSLSWDYLANSFYLSKEKEDESANVWGPIQGYKFTTIDTAQGMRALFAQGSMTWYAETANYLLLRRNTANVISSQGAGWGFSTIHYTEKSPSKVMPTAFALSALALSEDFNTNEGVIAAIEWLISKQQANGQFGDTVPGNDAETVFATLTLAQLQQHAELSSNAASAYQRAQNYIQEQLNANGHISHSPLLTAIALRALYSETPALLDSDQDGLPDIVENKLGLNPQLADSQKLVKGNGLNGDVPTLPIQHISVIQDHEVKHHLNHQHGEIQLISGVLPVGLKIAGDTIIGTTQTTGQYLISFQVIHQGKVIKVGSASIYVMDPNSDIDNDGLTASIEHLHGLDPFNQKDADLDHDGDGISTLNEILNGTNPRGEGTLDSDNDLLVDAEEEKLGTDPSNPDTDRDLVNDGEEVALGRNPRVNEPAVLIINSSLILPVM</sequence>
<dbReference type="Proteomes" id="UP000257039">
    <property type="component" value="Unassembled WGS sequence"/>
</dbReference>
<protein>
    <submittedName>
        <fullName evidence="2">Uncharacterized protein</fullName>
    </submittedName>
</protein>
<proteinExistence type="predicted"/>
<evidence type="ECO:0000313" key="2">
    <source>
        <dbReference type="EMBL" id="RDH41775.1"/>
    </source>
</evidence>
<feature type="chain" id="PRO_5020899352" evidence="1">
    <location>
        <begin position="21"/>
        <end position="545"/>
    </location>
</feature>
<feature type="signal peptide" evidence="1">
    <location>
        <begin position="1"/>
        <end position="20"/>
    </location>
</feature>